<evidence type="ECO:0000259" key="14">
    <source>
        <dbReference type="PROSITE" id="PS51198"/>
    </source>
</evidence>
<dbReference type="Gene3D" id="1.10.486.10">
    <property type="entry name" value="PCRA, domain 4"/>
    <property type="match status" value="1"/>
</dbReference>
<dbReference type="InterPro" id="IPR014016">
    <property type="entry name" value="UvrD-like_ATP-bd"/>
</dbReference>
<evidence type="ECO:0000256" key="7">
    <source>
        <dbReference type="ARBA" id="ARBA00023235"/>
    </source>
</evidence>
<dbReference type="GO" id="GO:0005829">
    <property type="term" value="C:cytosol"/>
    <property type="evidence" value="ECO:0007669"/>
    <property type="project" value="TreeGrafter"/>
</dbReference>
<evidence type="ECO:0000313" key="16">
    <source>
        <dbReference type="EMBL" id="VYU67461.1"/>
    </source>
</evidence>
<evidence type="ECO:0000256" key="11">
    <source>
        <dbReference type="ARBA" id="ARBA00048988"/>
    </source>
</evidence>
<evidence type="ECO:0000256" key="5">
    <source>
        <dbReference type="ARBA" id="ARBA00022840"/>
    </source>
</evidence>
<dbReference type="EC" id="5.6.2.4" evidence="9"/>
<dbReference type="CDD" id="cd17932">
    <property type="entry name" value="DEXQc_UvrD"/>
    <property type="match status" value="1"/>
</dbReference>
<dbReference type="GO" id="GO:0016787">
    <property type="term" value="F:hydrolase activity"/>
    <property type="evidence" value="ECO:0007669"/>
    <property type="project" value="UniProtKB-UniRule"/>
</dbReference>
<dbReference type="EMBL" id="CACRUT010000031">
    <property type="protein sequence ID" value="VYU67461.1"/>
    <property type="molecule type" value="Genomic_DNA"/>
</dbReference>
<keyword evidence="7" id="KW-0413">Isomerase</keyword>
<accession>A0A6N3GTZ3</accession>
<sequence>MIKDFLKRIEEELNEEQRRAVCYDKGPSLVIAGAGSGKTRVLTYKIAYLLERGWKPWNILALTFTNKAAREMKERIARLVGHELAAGLWMGTFHSVFSRILRKEADKIGFSSHFTIYDQADSRNLIKTVIREMGLDDKTYKPASIAAHISNAKNRLILPEAYLSDNTVRMADQAAKIPMTGEIYLRYMSRLQQADVMDFDDLLLYTYILLKEHPEVCERYADKFDFVLVDEYQDTNYAQHCIVWELTHKKQQVCVVGDDAQSIYSFRGANIDNILNFTQKYNNAKLFKLEQNYRSTKTIVSAANSLISHNDRQIPKDVFSDKEKGSPLHVYSAYSDIEEAEIVVNQIAALRRKEKMEYDDFAILYRTNAQSRTFEEALRKRGMPYRIYGGLSFYQRKEIKDVIAYCRLTVNPHDEEAFKRVVNYPARGIGQTTVDKIVSAASTDGVSLWEVVSRPEEHSLPVNKGTMGKLKSFTDIISGFIEKTELMDAAFLTQEIIRESGIMREIFQDMSPEGMSRQENVQELLNGVQEFVSRRLEEGQSTGLSDFLQEVSLLSDLDEDESDEQHKVTLMTIHSAKGLEFPVVFIVGMEENLFPSPMVGNSQRALEEERRLFYVAITRAERYCYLSFARSRYRFGKTEFSNPSRFLQDIDPRYVEMDAQDGFSFGQTRRRNFASERVQTELRSSLSSVSKLCKYEDEDDYGTSYRERHHRAYGEGVGTSSPIVAKVSGLKPLGSVNRQVPIRDAKHDDTGHPVVPSPPSSTRDNSELRAGMRIEHERFGMGVVKAVEGSGENTKATVEFQNTGTKQLLLRFARFKIMSAE</sequence>
<organism evidence="16">
    <name type="scientific">Paraprevotella clara</name>
    <dbReference type="NCBI Taxonomy" id="454154"/>
    <lineage>
        <taxon>Bacteria</taxon>
        <taxon>Pseudomonadati</taxon>
        <taxon>Bacteroidota</taxon>
        <taxon>Bacteroidia</taxon>
        <taxon>Bacteroidales</taxon>
        <taxon>Prevotellaceae</taxon>
        <taxon>Paraprevotella</taxon>
    </lineage>
</organism>
<keyword evidence="2 12" id="KW-0547">Nucleotide-binding</keyword>
<evidence type="ECO:0000256" key="2">
    <source>
        <dbReference type="ARBA" id="ARBA00022741"/>
    </source>
</evidence>
<dbReference type="SUPFAM" id="SSF52540">
    <property type="entry name" value="P-loop containing nucleoside triphosphate hydrolases"/>
    <property type="match status" value="1"/>
</dbReference>
<dbReference type="Pfam" id="PF13361">
    <property type="entry name" value="UvrD_C"/>
    <property type="match status" value="1"/>
</dbReference>
<dbReference type="PANTHER" id="PTHR11070:SF2">
    <property type="entry name" value="ATP-DEPENDENT DNA HELICASE SRS2"/>
    <property type="match status" value="1"/>
</dbReference>
<dbReference type="RefSeq" id="WP_412441515.1">
    <property type="nucleotide sequence ID" value="NZ_CACRUT010000031.1"/>
</dbReference>
<dbReference type="PANTHER" id="PTHR11070">
    <property type="entry name" value="UVRD / RECB / PCRA DNA HELICASE FAMILY MEMBER"/>
    <property type="match status" value="1"/>
</dbReference>
<dbReference type="InterPro" id="IPR013986">
    <property type="entry name" value="DExx_box_DNA_helicase_dom_sf"/>
</dbReference>
<evidence type="ECO:0000256" key="8">
    <source>
        <dbReference type="ARBA" id="ARBA00034617"/>
    </source>
</evidence>
<evidence type="ECO:0000256" key="6">
    <source>
        <dbReference type="ARBA" id="ARBA00023125"/>
    </source>
</evidence>
<dbReference type="Gene3D" id="3.40.50.300">
    <property type="entry name" value="P-loop containing nucleotide triphosphate hydrolases"/>
    <property type="match status" value="2"/>
</dbReference>
<dbReference type="InterPro" id="IPR027417">
    <property type="entry name" value="P-loop_NTPase"/>
</dbReference>
<proteinExistence type="inferred from homology"/>
<evidence type="ECO:0000256" key="12">
    <source>
        <dbReference type="PROSITE-ProRule" id="PRU00560"/>
    </source>
</evidence>
<keyword evidence="6" id="KW-0238">DNA-binding</keyword>
<dbReference type="GO" id="GO:0000725">
    <property type="term" value="P:recombinational repair"/>
    <property type="evidence" value="ECO:0007669"/>
    <property type="project" value="TreeGrafter"/>
</dbReference>
<gene>
    <name evidence="16" type="primary">pcrA</name>
    <name evidence="16" type="ORF">PCLFYP37_00591</name>
</gene>
<evidence type="ECO:0000256" key="13">
    <source>
        <dbReference type="SAM" id="MobiDB-lite"/>
    </source>
</evidence>
<comment type="catalytic activity">
    <reaction evidence="11">
        <text>ATP + H2O = ADP + phosphate + H(+)</text>
        <dbReference type="Rhea" id="RHEA:13065"/>
        <dbReference type="ChEBI" id="CHEBI:15377"/>
        <dbReference type="ChEBI" id="CHEBI:15378"/>
        <dbReference type="ChEBI" id="CHEBI:30616"/>
        <dbReference type="ChEBI" id="CHEBI:43474"/>
        <dbReference type="ChEBI" id="CHEBI:456216"/>
        <dbReference type="EC" id="5.6.2.4"/>
    </reaction>
</comment>
<dbReference type="GO" id="GO:0043138">
    <property type="term" value="F:3'-5' DNA helicase activity"/>
    <property type="evidence" value="ECO:0007669"/>
    <property type="project" value="UniProtKB-EC"/>
</dbReference>
<comment type="catalytic activity">
    <reaction evidence="8">
        <text>Couples ATP hydrolysis with the unwinding of duplex DNA by translocating in the 3'-5' direction.</text>
        <dbReference type="EC" id="5.6.2.4"/>
    </reaction>
</comment>
<evidence type="ECO:0000256" key="3">
    <source>
        <dbReference type="ARBA" id="ARBA00022801"/>
    </source>
</evidence>
<protein>
    <recommendedName>
        <fullName evidence="9">DNA 3'-5' helicase</fullName>
        <ecNumber evidence="9">5.6.2.4</ecNumber>
    </recommendedName>
    <alternativeName>
        <fullName evidence="10">DNA 3'-5' helicase II</fullName>
    </alternativeName>
</protein>
<feature type="binding site" evidence="12">
    <location>
        <begin position="32"/>
        <end position="39"/>
    </location>
    <ligand>
        <name>ATP</name>
        <dbReference type="ChEBI" id="CHEBI:30616"/>
    </ligand>
</feature>
<dbReference type="Gene3D" id="1.10.10.160">
    <property type="match status" value="1"/>
</dbReference>
<comment type="similarity">
    <text evidence="1">Belongs to the helicase family. UvrD subfamily.</text>
</comment>
<dbReference type="Pfam" id="PF00580">
    <property type="entry name" value="UvrD-helicase"/>
    <property type="match status" value="1"/>
</dbReference>
<dbReference type="PROSITE" id="PS51198">
    <property type="entry name" value="UVRD_HELICASE_ATP_BIND"/>
    <property type="match status" value="1"/>
</dbReference>
<dbReference type="GO" id="GO:0033202">
    <property type="term" value="C:DNA helicase complex"/>
    <property type="evidence" value="ECO:0007669"/>
    <property type="project" value="TreeGrafter"/>
</dbReference>
<feature type="region of interest" description="Disordered" evidence="13">
    <location>
        <begin position="744"/>
        <end position="767"/>
    </location>
</feature>
<feature type="domain" description="UvrD-like helicase ATP-binding" evidence="14">
    <location>
        <begin position="11"/>
        <end position="296"/>
    </location>
</feature>
<name>A0A6N3GTZ3_9BACT</name>
<dbReference type="CDD" id="cd18807">
    <property type="entry name" value="SF1_C_UvrD"/>
    <property type="match status" value="1"/>
</dbReference>
<dbReference type="InterPro" id="IPR000212">
    <property type="entry name" value="DNA_helicase_UvrD/REP"/>
</dbReference>
<dbReference type="GO" id="GO:0005524">
    <property type="term" value="F:ATP binding"/>
    <property type="evidence" value="ECO:0007669"/>
    <property type="project" value="UniProtKB-UniRule"/>
</dbReference>
<keyword evidence="4 12" id="KW-0347">Helicase</keyword>
<evidence type="ECO:0000256" key="4">
    <source>
        <dbReference type="ARBA" id="ARBA00022806"/>
    </source>
</evidence>
<dbReference type="AlphaFoldDB" id="A0A6N3GTZ3"/>
<dbReference type="PROSITE" id="PS51217">
    <property type="entry name" value="UVRD_HELICASE_CTER"/>
    <property type="match status" value="1"/>
</dbReference>
<evidence type="ECO:0000256" key="1">
    <source>
        <dbReference type="ARBA" id="ARBA00009922"/>
    </source>
</evidence>
<evidence type="ECO:0000259" key="15">
    <source>
        <dbReference type="PROSITE" id="PS51217"/>
    </source>
</evidence>
<keyword evidence="5 12" id="KW-0067">ATP-binding</keyword>
<dbReference type="GO" id="GO:0003677">
    <property type="term" value="F:DNA binding"/>
    <property type="evidence" value="ECO:0007669"/>
    <property type="project" value="UniProtKB-KW"/>
</dbReference>
<feature type="domain" description="UvrD-like helicase C-terminal" evidence="15">
    <location>
        <begin position="297"/>
        <end position="578"/>
    </location>
</feature>
<evidence type="ECO:0000256" key="10">
    <source>
        <dbReference type="ARBA" id="ARBA00034923"/>
    </source>
</evidence>
<reference evidence="16" key="1">
    <citation type="submission" date="2019-11" db="EMBL/GenBank/DDBJ databases">
        <authorList>
            <person name="Feng L."/>
        </authorList>
    </citation>
    <scope>NUCLEOTIDE SEQUENCE</scope>
    <source>
        <strain evidence="16">PclaraLFYP37</strain>
    </source>
</reference>
<dbReference type="Pfam" id="PF21196">
    <property type="entry name" value="PcrA_UvrD_tudor"/>
    <property type="match status" value="1"/>
</dbReference>
<keyword evidence="3 12" id="KW-0378">Hydrolase</keyword>
<evidence type="ECO:0000256" key="9">
    <source>
        <dbReference type="ARBA" id="ARBA00034808"/>
    </source>
</evidence>
<dbReference type="InterPro" id="IPR014017">
    <property type="entry name" value="DNA_helicase_UvrD-like_C"/>
</dbReference>